<gene>
    <name evidence="1" type="ORF">TNIN_298051</name>
</gene>
<dbReference type="AlphaFoldDB" id="A0A8X6XAM9"/>
<dbReference type="EMBL" id="BMAV01007146">
    <property type="protein sequence ID" value="GFY49719.1"/>
    <property type="molecule type" value="Genomic_DNA"/>
</dbReference>
<reference evidence="1" key="1">
    <citation type="submission" date="2020-08" db="EMBL/GenBank/DDBJ databases">
        <title>Multicomponent nature underlies the extraordinary mechanical properties of spider dragline silk.</title>
        <authorList>
            <person name="Kono N."/>
            <person name="Nakamura H."/>
            <person name="Mori M."/>
            <person name="Yoshida Y."/>
            <person name="Ohtoshi R."/>
            <person name="Malay A.D."/>
            <person name="Moran D.A.P."/>
            <person name="Tomita M."/>
            <person name="Numata K."/>
            <person name="Arakawa K."/>
        </authorList>
    </citation>
    <scope>NUCLEOTIDE SEQUENCE</scope>
</reference>
<keyword evidence="2" id="KW-1185">Reference proteome</keyword>
<evidence type="ECO:0000313" key="1">
    <source>
        <dbReference type="EMBL" id="GFY49719.1"/>
    </source>
</evidence>
<evidence type="ECO:0000313" key="2">
    <source>
        <dbReference type="Proteomes" id="UP000886998"/>
    </source>
</evidence>
<organism evidence="1 2">
    <name type="scientific">Trichonephila inaurata madagascariensis</name>
    <dbReference type="NCBI Taxonomy" id="2747483"/>
    <lineage>
        <taxon>Eukaryota</taxon>
        <taxon>Metazoa</taxon>
        <taxon>Ecdysozoa</taxon>
        <taxon>Arthropoda</taxon>
        <taxon>Chelicerata</taxon>
        <taxon>Arachnida</taxon>
        <taxon>Araneae</taxon>
        <taxon>Araneomorphae</taxon>
        <taxon>Entelegynae</taxon>
        <taxon>Araneoidea</taxon>
        <taxon>Nephilidae</taxon>
        <taxon>Trichonephila</taxon>
        <taxon>Trichonephila inaurata</taxon>
    </lineage>
</organism>
<protein>
    <submittedName>
        <fullName evidence="1">Uncharacterized protein</fullName>
    </submittedName>
</protein>
<dbReference type="Proteomes" id="UP000886998">
    <property type="component" value="Unassembled WGS sequence"/>
</dbReference>
<comment type="caution">
    <text evidence="1">The sequence shown here is derived from an EMBL/GenBank/DDBJ whole genome shotgun (WGS) entry which is preliminary data.</text>
</comment>
<name>A0A8X6XAM9_9ARAC</name>
<dbReference type="OrthoDB" id="6461194at2759"/>
<accession>A0A8X6XAM9</accession>
<sequence length="77" mass="9139">MYLSCNCNSCLFLSNYVTYIDDDLKFYWSKFRKDPRRTEFASLWFPERDSLHISCVNRLLIFCTNSSFEGTQTSQNA</sequence>
<proteinExistence type="predicted"/>